<dbReference type="RefSeq" id="WP_002955955.1">
    <property type="nucleotide sequence ID" value="NC_020555.1"/>
</dbReference>
<dbReference type="EMBL" id="DS990391">
    <property type="protein sequence ID" value="EFR46106.1"/>
    <property type="molecule type" value="Genomic_DNA"/>
</dbReference>
<evidence type="ECO:0000313" key="2">
    <source>
        <dbReference type="Proteomes" id="UP000005755"/>
    </source>
</evidence>
<evidence type="ECO:0000313" key="1">
    <source>
        <dbReference type="EMBL" id="EFR46106.1"/>
    </source>
</evidence>
<accession>A0ABN0B9E2</accession>
<gene>
    <name evidence="1" type="ORF">HCCG_00652</name>
</gene>
<keyword evidence="2" id="KW-1185">Reference proteome</keyword>
<dbReference type="PROSITE" id="PS51257">
    <property type="entry name" value="PROKAR_LIPOPROTEIN"/>
    <property type="match status" value="1"/>
</dbReference>
<sequence length="80" mass="8668">MKFYIIAITISTAMLLSGCMTHSTLKKRTASVIGCQPQNITIKNSNLDFMGGQHYTALCNGQTFSCTAQEGSTTQCAPMR</sequence>
<name>A0ABN0B9E2_9HELI</name>
<reference evidence="2" key="1">
    <citation type="journal article" date="2014" name="Genome Announc.">
        <title>Draft genome sequences of six enterohepatic helicobacter species isolated from humans and one from rhesus macaques.</title>
        <authorList>
            <person name="Shen Z."/>
            <person name="Sheh A."/>
            <person name="Young S.K."/>
            <person name="Abouelliel A."/>
            <person name="Ward D.V."/>
            <person name="Earl A.M."/>
            <person name="Fox J.G."/>
        </authorList>
    </citation>
    <scope>NUCLEOTIDE SEQUENCE [LARGE SCALE GENOMIC DNA]</scope>
    <source>
        <strain evidence="2">CCUG 18818</strain>
    </source>
</reference>
<evidence type="ECO:0008006" key="3">
    <source>
        <dbReference type="Google" id="ProtNLM"/>
    </source>
</evidence>
<organism evidence="1 2">
    <name type="scientific">Helicobacter cinaedi CCUG 18818 = ATCC BAA-847</name>
    <dbReference type="NCBI Taxonomy" id="537971"/>
    <lineage>
        <taxon>Bacteria</taxon>
        <taxon>Pseudomonadati</taxon>
        <taxon>Campylobacterota</taxon>
        <taxon>Epsilonproteobacteria</taxon>
        <taxon>Campylobacterales</taxon>
        <taxon>Helicobacteraceae</taxon>
        <taxon>Helicobacter</taxon>
    </lineage>
</organism>
<proteinExistence type="predicted"/>
<protein>
    <recommendedName>
        <fullName evidence="3">Lipoprotein</fullName>
    </recommendedName>
</protein>
<dbReference type="Proteomes" id="UP000005755">
    <property type="component" value="Unassembled WGS sequence"/>
</dbReference>